<accession>A0A162SJX4</accession>
<evidence type="ECO:0000313" key="1">
    <source>
        <dbReference type="EMBL" id="KZS21372.1"/>
    </source>
</evidence>
<gene>
    <name evidence="1" type="ORF">APZ42_011312</name>
</gene>
<sequence>MRVRAPRSYQEGEEYLLLNLSLTLDTKPGNVHSTTFHVYACCLDEKNEGILILPNIDKISGRLHVICMKNS</sequence>
<reference evidence="1 2" key="1">
    <citation type="submission" date="2016-03" db="EMBL/GenBank/DDBJ databases">
        <title>EvidentialGene: Evidence-directed Construction of Genes on Genomes.</title>
        <authorList>
            <person name="Gilbert D.G."/>
            <person name="Choi J.-H."/>
            <person name="Mockaitis K."/>
            <person name="Colbourne J."/>
            <person name="Pfrender M."/>
        </authorList>
    </citation>
    <scope>NUCLEOTIDE SEQUENCE [LARGE SCALE GENOMIC DNA]</scope>
    <source>
        <strain evidence="1 2">Xinb3</strain>
        <tissue evidence="1">Complete organism</tissue>
    </source>
</reference>
<proteinExistence type="predicted"/>
<keyword evidence="2" id="KW-1185">Reference proteome</keyword>
<evidence type="ECO:0000313" key="2">
    <source>
        <dbReference type="Proteomes" id="UP000076858"/>
    </source>
</evidence>
<protein>
    <submittedName>
        <fullName evidence="1">Estradiol-like protein</fullName>
    </submittedName>
</protein>
<comment type="caution">
    <text evidence="1">The sequence shown here is derived from an EMBL/GenBank/DDBJ whole genome shotgun (WGS) entry which is preliminary data.</text>
</comment>
<dbReference type="EMBL" id="LRGB01000024">
    <property type="protein sequence ID" value="KZS21372.1"/>
    <property type="molecule type" value="Genomic_DNA"/>
</dbReference>
<name>A0A162SJX4_9CRUS</name>
<dbReference type="AlphaFoldDB" id="A0A162SJX4"/>
<organism evidence="1 2">
    <name type="scientific">Daphnia magna</name>
    <dbReference type="NCBI Taxonomy" id="35525"/>
    <lineage>
        <taxon>Eukaryota</taxon>
        <taxon>Metazoa</taxon>
        <taxon>Ecdysozoa</taxon>
        <taxon>Arthropoda</taxon>
        <taxon>Crustacea</taxon>
        <taxon>Branchiopoda</taxon>
        <taxon>Diplostraca</taxon>
        <taxon>Cladocera</taxon>
        <taxon>Anomopoda</taxon>
        <taxon>Daphniidae</taxon>
        <taxon>Daphnia</taxon>
    </lineage>
</organism>
<dbReference type="Proteomes" id="UP000076858">
    <property type="component" value="Unassembled WGS sequence"/>
</dbReference>